<dbReference type="RefSeq" id="WP_167175184.1">
    <property type="nucleotide sequence ID" value="NZ_JAAOYM010000001.1"/>
</dbReference>
<accession>A0A7X5UVA4</accession>
<keyword evidence="3" id="KW-1185">Reference proteome</keyword>
<dbReference type="AlphaFoldDB" id="A0A7X5UVA4"/>
<name>A0A7X5UVA4_9PSEU</name>
<sequence>MDHGPLRRSTQGLTRRLLILNPVRFEHLIDRNTQNDQVIDRRESDEEAGTVLTSPWSNTARSDNSHDLGRGQVVRQPDERSEFDHVPYVPSQRAVVTEFERIGSVSKSFPETGGEAGFAFTVEELEELAGKWESLAHEYEQAKSRARAIGDVESPALDYASRDNAEAVRTFAEALQFELETRASFCREMERKFRDATGSYLAVDADAATTAHRRGGEFQ</sequence>
<proteinExistence type="predicted"/>
<organism evidence="2 3">
    <name type="scientific">Saccharomonospora amisosensis</name>
    <dbReference type="NCBI Taxonomy" id="1128677"/>
    <lineage>
        <taxon>Bacteria</taxon>
        <taxon>Bacillati</taxon>
        <taxon>Actinomycetota</taxon>
        <taxon>Actinomycetes</taxon>
        <taxon>Pseudonocardiales</taxon>
        <taxon>Pseudonocardiaceae</taxon>
        <taxon>Saccharomonospora</taxon>
    </lineage>
</organism>
<comment type="caution">
    <text evidence="2">The sequence shown here is derived from an EMBL/GenBank/DDBJ whole genome shotgun (WGS) entry which is preliminary data.</text>
</comment>
<dbReference type="EMBL" id="JAAOYM010000001">
    <property type="protein sequence ID" value="NIJ14324.1"/>
    <property type="molecule type" value="Genomic_DNA"/>
</dbReference>
<evidence type="ECO:0000256" key="1">
    <source>
        <dbReference type="SAM" id="MobiDB-lite"/>
    </source>
</evidence>
<feature type="region of interest" description="Disordered" evidence="1">
    <location>
        <begin position="39"/>
        <end position="84"/>
    </location>
</feature>
<dbReference type="Proteomes" id="UP000545493">
    <property type="component" value="Unassembled WGS sequence"/>
</dbReference>
<reference evidence="2 3" key="1">
    <citation type="submission" date="2020-03" db="EMBL/GenBank/DDBJ databases">
        <title>Sequencing the genomes of 1000 actinobacteria strains.</title>
        <authorList>
            <person name="Klenk H.-P."/>
        </authorList>
    </citation>
    <scope>NUCLEOTIDE SEQUENCE [LARGE SCALE GENOMIC DNA]</scope>
    <source>
        <strain evidence="2 3">DSM 45685</strain>
    </source>
</reference>
<evidence type="ECO:0000313" key="3">
    <source>
        <dbReference type="Proteomes" id="UP000545493"/>
    </source>
</evidence>
<feature type="compositionally biased region" description="Polar residues" evidence="1">
    <location>
        <begin position="51"/>
        <end position="62"/>
    </location>
</feature>
<gene>
    <name evidence="2" type="ORF">FHU38_004668</name>
</gene>
<protein>
    <submittedName>
        <fullName evidence="2">Uncharacterized protein</fullName>
    </submittedName>
</protein>
<evidence type="ECO:0000313" key="2">
    <source>
        <dbReference type="EMBL" id="NIJ14324.1"/>
    </source>
</evidence>